<evidence type="ECO:0000313" key="1">
    <source>
        <dbReference type="EMBL" id="UXE58552.1"/>
    </source>
</evidence>
<dbReference type="AlphaFoldDB" id="A0A977KS15"/>
<protein>
    <submittedName>
        <fullName evidence="1">Uncharacterized protein</fullName>
    </submittedName>
</protein>
<gene>
    <name evidence="1" type="ORF">KA717_21115</name>
</gene>
<dbReference type="EMBL" id="CP073041">
    <property type="protein sequence ID" value="UXE58552.1"/>
    <property type="molecule type" value="Genomic_DNA"/>
</dbReference>
<dbReference type="Proteomes" id="UP001065613">
    <property type="component" value="Chromosome"/>
</dbReference>
<name>A0A977KS15_9CYAN</name>
<organism evidence="1">
    <name type="scientific">Woronichinia naegeliana WA131</name>
    <dbReference type="NCBI Taxonomy" id="2824559"/>
    <lineage>
        <taxon>Bacteria</taxon>
        <taxon>Bacillati</taxon>
        <taxon>Cyanobacteriota</taxon>
        <taxon>Cyanophyceae</taxon>
        <taxon>Synechococcales</taxon>
        <taxon>Coelosphaeriaceae</taxon>
        <taxon>Woronichinia</taxon>
    </lineage>
</organism>
<dbReference type="KEGG" id="wna:KA717_21115"/>
<accession>A0A977KS15</accession>
<proteinExistence type="predicted"/>
<dbReference type="Gene3D" id="1.20.5.340">
    <property type="match status" value="1"/>
</dbReference>
<sequence>MPTVTDSELKEIKDLMTSGFKEINSEITGIKIGIEKLSGQITTLDERVSGLDKRLDILEGWVNGLTGCDL</sequence>
<reference evidence="1" key="1">
    <citation type="submission" date="2021-04" db="EMBL/GenBank/DDBJ databases">
        <title>Genome sequence of Woronichinia naegeliana from Washington state freshwater lake bloom.</title>
        <authorList>
            <person name="Dreher T.W."/>
        </authorList>
    </citation>
    <scope>NUCLEOTIDE SEQUENCE</scope>
    <source>
        <strain evidence="1">WA131</strain>
    </source>
</reference>